<reference evidence="2" key="1">
    <citation type="submission" date="2022-08" db="EMBL/GenBank/DDBJ databases">
        <authorList>
            <consortium name="DOE Joint Genome Institute"/>
            <person name="Min B."/>
            <person name="Riley R."/>
            <person name="Sierra-Patev S."/>
            <person name="Naranjo-Ortiz M."/>
            <person name="Looney B."/>
            <person name="Konkel Z."/>
            <person name="Slot J.C."/>
            <person name="Sakamoto Y."/>
            <person name="Steenwyk J.L."/>
            <person name="Rokas A."/>
            <person name="Carro J."/>
            <person name="Camarero S."/>
            <person name="Ferreira P."/>
            <person name="Molpeceres G."/>
            <person name="Ruiz-Duenas F.J."/>
            <person name="Serrano A."/>
            <person name="Henrissat B."/>
            <person name="Drula E."/>
            <person name="Hughes K.W."/>
            <person name="Mata J.L."/>
            <person name="Ishikawa N.K."/>
            <person name="Vargas-Isla R."/>
            <person name="Ushijima S."/>
            <person name="Smith C.A."/>
            <person name="Ahrendt S."/>
            <person name="Andreopoulos W."/>
            <person name="He G."/>
            <person name="Labutti K."/>
            <person name="Lipzen A."/>
            <person name="Ng V."/>
            <person name="Sandor L."/>
            <person name="Barry K."/>
            <person name="Martinez A.T."/>
            <person name="Xiao Y."/>
            <person name="Gibbons J.G."/>
            <person name="Terashima K."/>
            <person name="Hibbett D.S."/>
            <person name="Grigoriev I.V."/>
        </authorList>
    </citation>
    <scope>NUCLEOTIDE SEQUENCE</scope>
    <source>
        <strain evidence="2">TFB9207</strain>
    </source>
</reference>
<name>A0AA38UA14_9AGAR</name>
<feature type="region of interest" description="Disordered" evidence="1">
    <location>
        <begin position="1"/>
        <end position="106"/>
    </location>
</feature>
<keyword evidence="3" id="KW-1185">Reference proteome</keyword>
<feature type="compositionally biased region" description="Gly residues" evidence="1">
    <location>
        <begin position="19"/>
        <end position="30"/>
    </location>
</feature>
<feature type="compositionally biased region" description="Low complexity" evidence="1">
    <location>
        <begin position="31"/>
        <end position="79"/>
    </location>
</feature>
<comment type="caution">
    <text evidence="2">The sequence shown here is derived from an EMBL/GenBank/DDBJ whole genome shotgun (WGS) entry which is preliminary data.</text>
</comment>
<dbReference type="EMBL" id="MU806425">
    <property type="protein sequence ID" value="KAJ3835302.1"/>
    <property type="molecule type" value="Genomic_DNA"/>
</dbReference>
<dbReference type="AlphaFoldDB" id="A0AA38UA14"/>
<protein>
    <submittedName>
        <fullName evidence="2">Uncharacterized protein</fullName>
    </submittedName>
</protein>
<gene>
    <name evidence="2" type="ORF">F5878DRAFT_588318</name>
</gene>
<dbReference type="Proteomes" id="UP001163846">
    <property type="component" value="Unassembled WGS sequence"/>
</dbReference>
<sequence length="322" mass="32921">MIVPFLGKRNESRRKAKRAGGGGGGRGGGSSSSSSSGKGSSSSSSSGKGSSSGSQGKGSSSSLPNKGSSSSTSGRSSRSITPYGNGAAKSFTIPSGQPFAGRTAGGATRDQIYGTRTYGSGYPNNAGSLGVANRGFPFFFWPVVWGGTAGGTAAYLHDQNEYPNNSSRPGGILMTAAFQSNSTSSIYRILADNTTVSDLITDIHANCSSHLTSNSASSPSNAIVYNSSASDAPKPEQVVQYFRASTVALTLDGYNNTSVFSDSNSTADVALPSGIDTTLLDCMNSTIGVAVPLIDGASMRWGTPTYGVVGLVWVMMFLMNFS</sequence>
<evidence type="ECO:0000256" key="1">
    <source>
        <dbReference type="SAM" id="MobiDB-lite"/>
    </source>
</evidence>
<evidence type="ECO:0000313" key="2">
    <source>
        <dbReference type="EMBL" id="KAJ3835302.1"/>
    </source>
</evidence>
<organism evidence="2 3">
    <name type="scientific">Lentinula raphanica</name>
    <dbReference type="NCBI Taxonomy" id="153919"/>
    <lineage>
        <taxon>Eukaryota</taxon>
        <taxon>Fungi</taxon>
        <taxon>Dikarya</taxon>
        <taxon>Basidiomycota</taxon>
        <taxon>Agaricomycotina</taxon>
        <taxon>Agaricomycetes</taxon>
        <taxon>Agaricomycetidae</taxon>
        <taxon>Agaricales</taxon>
        <taxon>Marasmiineae</taxon>
        <taxon>Omphalotaceae</taxon>
        <taxon>Lentinula</taxon>
    </lineage>
</organism>
<accession>A0AA38UA14</accession>
<proteinExistence type="predicted"/>
<evidence type="ECO:0000313" key="3">
    <source>
        <dbReference type="Proteomes" id="UP001163846"/>
    </source>
</evidence>